<proteinExistence type="inferred from homology"/>
<dbReference type="OMA" id="DLYIWHG"/>
<dbReference type="SUPFAM" id="SSF100920">
    <property type="entry name" value="Heat shock protein 70kD (HSP70), peptide-binding domain"/>
    <property type="match status" value="1"/>
</dbReference>
<dbReference type="STRING" id="407821.A0A087SXM8"/>
<reference evidence="8 9" key="1">
    <citation type="submission" date="2013-11" db="EMBL/GenBank/DDBJ databases">
        <title>Genome sequencing of Stegodyphus mimosarum.</title>
        <authorList>
            <person name="Bechsgaard J."/>
        </authorList>
    </citation>
    <scope>NUCLEOTIDE SEQUENCE [LARGE SCALE GENOMIC DNA]</scope>
</reference>
<accession>A0A087SXM8</accession>
<evidence type="ECO:0000256" key="6">
    <source>
        <dbReference type="ARBA" id="ARBA00023186"/>
    </source>
</evidence>
<evidence type="ECO:0000256" key="3">
    <source>
        <dbReference type="ARBA" id="ARBA00022490"/>
    </source>
</evidence>
<name>A0A087SXM8_STEMI</name>
<dbReference type="InterPro" id="IPR029047">
    <property type="entry name" value="HSP70_peptide-bd_sf"/>
</dbReference>
<dbReference type="GO" id="GO:0005524">
    <property type="term" value="F:ATP binding"/>
    <property type="evidence" value="ECO:0007669"/>
    <property type="project" value="UniProtKB-KW"/>
</dbReference>
<comment type="subcellular location">
    <subcellularLocation>
        <location evidence="1">Cytoplasm</location>
        <location evidence="1">Cytosol</location>
    </subcellularLocation>
</comment>
<dbReference type="SUPFAM" id="SSF53067">
    <property type="entry name" value="Actin-like ATPase domain"/>
    <property type="match status" value="2"/>
</dbReference>
<keyword evidence="4 7" id="KW-0547">Nucleotide-binding</keyword>
<dbReference type="InterPro" id="IPR042049">
    <property type="entry name" value="HSPA14_NBD"/>
</dbReference>
<dbReference type="FunFam" id="3.90.640.10:FF:000003">
    <property type="entry name" value="Molecular chaperone DnaK"/>
    <property type="match status" value="1"/>
</dbReference>
<evidence type="ECO:0000313" key="8">
    <source>
        <dbReference type="EMBL" id="KFM57617.1"/>
    </source>
</evidence>
<keyword evidence="9" id="KW-1185">Reference proteome</keyword>
<keyword evidence="5 7" id="KW-0067">ATP-binding</keyword>
<evidence type="ECO:0000313" key="9">
    <source>
        <dbReference type="Proteomes" id="UP000054359"/>
    </source>
</evidence>
<dbReference type="Pfam" id="PF00012">
    <property type="entry name" value="HSP70"/>
    <property type="match status" value="1"/>
</dbReference>
<dbReference type="Proteomes" id="UP000054359">
    <property type="component" value="Unassembled WGS sequence"/>
</dbReference>
<evidence type="ECO:0000256" key="1">
    <source>
        <dbReference type="ARBA" id="ARBA00004514"/>
    </source>
</evidence>
<dbReference type="Gene3D" id="3.30.420.40">
    <property type="match status" value="2"/>
</dbReference>
<keyword evidence="6" id="KW-0143">Chaperone</keyword>
<protein>
    <submittedName>
        <fullName evidence="8">Heat shock protein 14</fullName>
    </submittedName>
</protein>
<dbReference type="GO" id="GO:0005829">
    <property type="term" value="C:cytosol"/>
    <property type="evidence" value="ECO:0007669"/>
    <property type="project" value="UniProtKB-SubCell"/>
</dbReference>
<dbReference type="OrthoDB" id="29851at2759"/>
<keyword evidence="3" id="KW-0963">Cytoplasm</keyword>
<evidence type="ECO:0000256" key="5">
    <source>
        <dbReference type="ARBA" id="ARBA00022840"/>
    </source>
</evidence>
<sequence length="506" mass="55282">MSCYFGLYFGNTNMCLAMHKDSQTEVLANAAGYRVTPSVIAFLNETEKVVGLDAKQAMHKNAANTITDIKDLLQNSDETDVNDFELKSPHKLNGKNGTKLDLEKNISLQYTVSEILTILFTAMKEIARSHSHEDVYPTVLTVPISFTSTQRQQVKKAATDAGFQLLRIINEPAAAALAYGIGQESNDSNSKCLVFRMGGTSLDVTILQVSNGMYTVLSTVQKKNFGGHLITDAIVNFCSSEFQRQYKVDIKESKRSLIKLRSAAEHYKHVVHSSINERCQAESVYDGIDLNISISKARFDSLIHNTLQQCLDPINEALNCASLSIANINKVILAGGSCKIPKLQQLISNTFYSANVLSSINPDEVIAVGAAKQATLVSHSIEDENCFINLLSQDLSIKITGISDRPDYLLLCSKGTIIPTIITETFRVTEDTESIKVEILEGNPSVQDDEATSLIAVLTMSNLPVGEIHISFHIRSDGSIFVTCKDCASKDVGSATVVPPRNQGCT</sequence>
<gene>
    <name evidence="8" type="ORF">X975_02116</name>
</gene>
<dbReference type="PANTHER" id="PTHR19375">
    <property type="entry name" value="HEAT SHOCK PROTEIN 70KDA"/>
    <property type="match status" value="1"/>
</dbReference>
<dbReference type="Gene3D" id="3.30.30.30">
    <property type="match status" value="1"/>
</dbReference>
<dbReference type="AlphaFoldDB" id="A0A087SXM8"/>
<evidence type="ECO:0000256" key="2">
    <source>
        <dbReference type="ARBA" id="ARBA00007381"/>
    </source>
</evidence>
<evidence type="ECO:0000256" key="4">
    <source>
        <dbReference type="ARBA" id="ARBA00022741"/>
    </source>
</evidence>
<organism evidence="8 9">
    <name type="scientific">Stegodyphus mimosarum</name>
    <name type="common">African social velvet spider</name>
    <dbReference type="NCBI Taxonomy" id="407821"/>
    <lineage>
        <taxon>Eukaryota</taxon>
        <taxon>Metazoa</taxon>
        <taxon>Ecdysozoa</taxon>
        <taxon>Arthropoda</taxon>
        <taxon>Chelicerata</taxon>
        <taxon>Arachnida</taxon>
        <taxon>Araneae</taxon>
        <taxon>Araneomorphae</taxon>
        <taxon>Entelegynae</taxon>
        <taxon>Eresoidea</taxon>
        <taxon>Eresidae</taxon>
        <taxon>Stegodyphus</taxon>
    </lineage>
</organism>
<dbReference type="InterPro" id="IPR043129">
    <property type="entry name" value="ATPase_NBD"/>
</dbReference>
<evidence type="ECO:0000256" key="7">
    <source>
        <dbReference type="RuleBase" id="RU003322"/>
    </source>
</evidence>
<dbReference type="CDD" id="cd10238">
    <property type="entry name" value="ASKHA_NBD_HSP70_HSPA14"/>
    <property type="match status" value="1"/>
</dbReference>
<feature type="non-terminal residue" evidence="8">
    <location>
        <position position="506"/>
    </location>
</feature>
<keyword evidence="8" id="KW-0346">Stress response</keyword>
<dbReference type="Gene3D" id="3.90.640.10">
    <property type="entry name" value="Actin, Chain A, domain 4"/>
    <property type="match status" value="1"/>
</dbReference>
<dbReference type="PRINTS" id="PR00301">
    <property type="entry name" value="HEATSHOCK70"/>
</dbReference>
<dbReference type="EMBL" id="KK112428">
    <property type="protein sequence ID" value="KFM57617.1"/>
    <property type="molecule type" value="Genomic_DNA"/>
</dbReference>
<comment type="similarity">
    <text evidence="2 7">Belongs to the heat shock protein 70 family.</text>
</comment>
<dbReference type="GO" id="GO:0140662">
    <property type="term" value="F:ATP-dependent protein folding chaperone"/>
    <property type="evidence" value="ECO:0007669"/>
    <property type="project" value="InterPro"/>
</dbReference>
<dbReference type="InterPro" id="IPR013126">
    <property type="entry name" value="Hsp_70_fam"/>
</dbReference>